<evidence type="ECO:0000256" key="3">
    <source>
        <dbReference type="ARBA" id="ARBA00022801"/>
    </source>
</evidence>
<comment type="similarity">
    <text evidence="1">Belongs to the DNA2/NAM7 helicase family.</text>
</comment>
<sequence length="638" mass="70239">MVRNLVDYFNPDSNAQVSSTSIEVNVDEVKSLYGFNDSQAEAFAALFRVRPLGLLQGPPGTGKTRFIGALIHYALTKGYVRNVLLSSQSHEAVNNAAEAVLKLYPALSEAPSIIRVGQELNVSERLLPFHVARVEQLYKDKFQATLKDRLIVAARAIGIPQEVSATLILLEITVRPVIEQINALAEDTERDGAIDRIDSLMKTLDTLNVDHELEIELPSMSALPDPKLLEEVFDKAAKRSNCSLDLVARFRSVARLTRDIIGSVSTAERSFETFLAGTRQIVAGTCVGLGRSSLGLTSTVFDLVVIDEAARSTASELAVPMQAGSWVVLVGDQEQLEPRFKEEVVSTVVDETGFAANEIVKSDFERVFESPIGKEIGRRITTQYRMLPPIGRMVSNTFYNGELDSGRVVSEHSPEVFPDSLKHTLTWVYTDDLKEKGYQKSEVGKSRKSLTNPKELEVIMGMISEWDKSPEFIQWLEARNDLDYAIGVICTYGAQATALKQKLRVASVSNVMRQAIKIDTVDSYQGKENLIVILSLVRNNSDGRIVDGKPTIRSGFMKRPNRINVATSRAMDRLVIVGAKHGWAADEPMAELAKNFDAEVAAGNAVIREASDLLEGQRAAQEASAPSSKAQRDSKVRL</sequence>
<dbReference type="Pfam" id="PF13087">
    <property type="entry name" value="AAA_12"/>
    <property type="match status" value="1"/>
</dbReference>
<keyword evidence="4" id="KW-0347">Helicase</keyword>
<dbReference type="EMBL" id="CP033116">
    <property type="protein sequence ID" value="QFY57609.1"/>
    <property type="molecule type" value="Genomic_DNA"/>
</dbReference>
<dbReference type="InterPro" id="IPR027417">
    <property type="entry name" value="P-loop_NTPase"/>
</dbReference>
<evidence type="ECO:0000313" key="11">
    <source>
        <dbReference type="Proteomes" id="UP000243750"/>
    </source>
</evidence>
<evidence type="ECO:0000313" key="9">
    <source>
        <dbReference type="EMBL" id="PCD00969.1"/>
    </source>
</evidence>
<dbReference type="InterPro" id="IPR041677">
    <property type="entry name" value="DNA2/NAM7_AAA_11"/>
</dbReference>
<dbReference type="InterPro" id="IPR050534">
    <property type="entry name" value="Coronavir_polyprotein_1ab"/>
</dbReference>
<accession>A0AA91Z7F5</accession>
<feature type="region of interest" description="Disordered" evidence="6">
    <location>
        <begin position="617"/>
        <end position="638"/>
    </location>
</feature>
<dbReference type="GO" id="GO:0043139">
    <property type="term" value="F:5'-3' DNA helicase activity"/>
    <property type="evidence" value="ECO:0007669"/>
    <property type="project" value="TreeGrafter"/>
</dbReference>
<dbReference type="SUPFAM" id="SSF52540">
    <property type="entry name" value="P-loop containing nucleoside triphosphate hydrolases"/>
    <property type="match status" value="1"/>
</dbReference>
<name>A0AA91Z7F5_9GAMM</name>
<dbReference type="Proteomes" id="UP000243750">
    <property type="component" value="Unassembled WGS sequence"/>
</dbReference>
<keyword evidence="3" id="KW-0378">Hydrolase</keyword>
<evidence type="ECO:0008006" key="13">
    <source>
        <dbReference type="Google" id="ProtNLM"/>
    </source>
</evidence>
<protein>
    <recommendedName>
        <fullName evidence="13">DNA helicase</fullName>
    </recommendedName>
</protein>
<dbReference type="GO" id="GO:0016787">
    <property type="term" value="F:hydrolase activity"/>
    <property type="evidence" value="ECO:0007669"/>
    <property type="project" value="UniProtKB-KW"/>
</dbReference>
<feature type="domain" description="DNA2/NAM7 helicase helicase" evidence="7">
    <location>
        <begin position="35"/>
        <end position="338"/>
    </location>
</feature>
<dbReference type="Gene3D" id="3.40.50.300">
    <property type="entry name" value="P-loop containing nucleotide triphosphate hydrolases"/>
    <property type="match status" value="2"/>
</dbReference>
<evidence type="ECO:0000256" key="2">
    <source>
        <dbReference type="ARBA" id="ARBA00022741"/>
    </source>
</evidence>
<evidence type="ECO:0000256" key="6">
    <source>
        <dbReference type="SAM" id="MobiDB-lite"/>
    </source>
</evidence>
<dbReference type="InterPro" id="IPR047187">
    <property type="entry name" value="SF1_C_Upf1"/>
</dbReference>
<dbReference type="PANTHER" id="PTHR43788:SF8">
    <property type="entry name" value="DNA-BINDING PROTEIN SMUBP-2"/>
    <property type="match status" value="1"/>
</dbReference>
<reference evidence="10 12" key="2">
    <citation type="submission" date="2018-10" db="EMBL/GenBank/DDBJ databases">
        <title>Complete genome sequence of Pseudomonas pelagia strain Kongs-67.</title>
        <authorList>
            <person name="Sinha R.K."/>
            <person name="Krishnan K."/>
        </authorList>
    </citation>
    <scope>NUCLEOTIDE SEQUENCE [LARGE SCALE GENOMIC DNA]</scope>
    <source>
        <strain evidence="10 12">Kongs-67</strain>
    </source>
</reference>
<dbReference type="CDD" id="cd18808">
    <property type="entry name" value="SF1_C_Upf1"/>
    <property type="match status" value="1"/>
</dbReference>
<dbReference type="Proteomes" id="UP000344571">
    <property type="component" value="Chromosome"/>
</dbReference>
<proteinExistence type="inferred from homology"/>
<keyword evidence="12" id="KW-1185">Reference proteome</keyword>
<evidence type="ECO:0000256" key="4">
    <source>
        <dbReference type="ARBA" id="ARBA00022806"/>
    </source>
</evidence>
<dbReference type="Pfam" id="PF13086">
    <property type="entry name" value="AAA_11"/>
    <property type="match status" value="1"/>
</dbReference>
<evidence type="ECO:0000256" key="1">
    <source>
        <dbReference type="ARBA" id="ARBA00007913"/>
    </source>
</evidence>
<feature type="domain" description="DNA2/NAM7 helicase-like C-terminal" evidence="8">
    <location>
        <begin position="361"/>
        <end position="580"/>
    </location>
</feature>
<keyword evidence="2" id="KW-0547">Nucleotide-binding</keyword>
<dbReference type="EMBL" id="NWMT01000050">
    <property type="protein sequence ID" value="PCD00969.1"/>
    <property type="molecule type" value="Genomic_DNA"/>
</dbReference>
<evidence type="ECO:0000313" key="10">
    <source>
        <dbReference type="EMBL" id="QFY57609.1"/>
    </source>
</evidence>
<evidence type="ECO:0000259" key="7">
    <source>
        <dbReference type="Pfam" id="PF13086"/>
    </source>
</evidence>
<reference evidence="9 11" key="1">
    <citation type="submission" date="2017-09" db="EMBL/GenBank/DDBJ databases">
        <title>Bacterial and phytoplankton interrelationship in Kongsfjorden, an Arctic fjord.</title>
        <authorList>
            <person name="Sinha R."/>
            <person name="Krishnan K."/>
        </authorList>
    </citation>
    <scope>NUCLEOTIDE SEQUENCE [LARGE SCALE GENOMIC DNA]</scope>
    <source>
        <strain evidence="9 11">58</strain>
    </source>
</reference>
<evidence type="ECO:0000313" key="12">
    <source>
        <dbReference type="Proteomes" id="UP000344571"/>
    </source>
</evidence>
<dbReference type="AlphaFoldDB" id="A0AA91Z7F5"/>
<organism evidence="9 11">
    <name type="scientific">Halopseudomonas pelagia</name>
    <dbReference type="NCBI Taxonomy" id="553151"/>
    <lineage>
        <taxon>Bacteria</taxon>
        <taxon>Pseudomonadati</taxon>
        <taxon>Pseudomonadota</taxon>
        <taxon>Gammaproteobacteria</taxon>
        <taxon>Pseudomonadales</taxon>
        <taxon>Pseudomonadaceae</taxon>
        <taxon>Halopseudomonas</taxon>
    </lineage>
</organism>
<evidence type="ECO:0000256" key="5">
    <source>
        <dbReference type="ARBA" id="ARBA00022840"/>
    </source>
</evidence>
<dbReference type="PANTHER" id="PTHR43788">
    <property type="entry name" value="DNA2/NAM7 HELICASE FAMILY MEMBER"/>
    <property type="match status" value="1"/>
</dbReference>
<gene>
    <name evidence="9" type="ORF">CO192_02685</name>
    <name evidence="10" type="ORF">EAO82_15265</name>
</gene>
<dbReference type="GO" id="GO:0005524">
    <property type="term" value="F:ATP binding"/>
    <property type="evidence" value="ECO:0007669"/>
    <property type="project" value="UniProtKB-KW"/>
</dbReference>
<evidence type="ECO:0000259" key="8">
    <source>
        <dbReference type="Pfam" id="PF13087"/>
    </source>
</evidence>
<dbReference type="InterPro" id="IPR041679">
    <property type="entry name" value="DNA2/NAM7-like_C"/>
</dbReference>
<keyword evidence="5" id="KW-0067">ATP-binding</keyword>